<dbReference type="CDD" id="cd00082">
    <property type="entry name" value="HisKA"/>
    <property type="match status" value="1"/>
</dbReference>
<dbReference type="CDD" id="cd16922">
    <property type="entry name" value="HATPase_EvgS-ArcB-TorS-like"/>
    <property type="match status" value="1"/>
</dbReference>
<evidence type="ECO:0000256" key="2">
    <source>
        <dbReference type="ARBA" id="ARBA00006402"/>
    </source>
</evidence>
<feature type="transmembrane region" description="Helical" evidence="10">
    <location>
        <begin position="7"/>
        <end position="26"/>
    </location>
</feature>
<evidence type="ECO:0000256" key="8">
    <source>
        <dbReference type="ARBA" id="ARBA00074306"/>
    </source>
</evidence>
<keyword evidence="10" id="KW-0812">Transmembrane</keyword>
<evidence type="ECO:0000313" key="13">
    <source>
        <dbReference type="Proteomes" id="UP000013097"/>
    </source>
</evidence>
<dbReference type="PROSITE" id="PS50109">
    <property type="entry name" value="HIS_KIN"/>
    <property type="match status" value="1"/>
</dbReference>
<feature type="transmembrane region" description="Helical" evidence="10">
    <location>
        <begin position="32"/>
        <end position="48"/>
    </location>
</feature>
<dbReference type="SMART" id="SM00387">
    <property type="entry name" value="HATPase_c"/>
    <property type="match status" value="1"/>
</dbReference>
<keyword evidence="9" id="KW-0175">Coiled coil</keyword>
<dbReference type="Proteomes" id="UP000013097">
    <property type="component" value="Unassembled WGS sequence"/>
</dbReference>
<comment type="catalytic activity">
    <reaction evidence="1">
        <text>ATP + protein L-histidine = ADP + protein N-phospho-L-histidine.</text>
        <dbReference type="EC" id="2.7.13.3"/>
    </reaction>
</comment>
<name>N9WDY1_9CLOT</name>
<evidence type="ECO:0000256" key="5">
    <source>
        <dbReference type="ARBA" id="ARBA00022679"/>
    </source>
</evidence>
<reference evidence="12 13" key="1">
    <citation type="submission" date="2013-01" db="EMBL/GenBank/DDBJ databases">
        <title>The Genome Sequence of Clostridium colicanis 209318.</title>
        <authorList>
            <consortium name="The Broad Institute Genome Sequencing Platform"/>
            <person name="Earl A."/>
            <person name="Ward D."/>
            <person name="Feldgarden M."/>
            <person name="Gevers D."/>
            <person name="Courvalin P."/>
            <person name="Lambert T."/>
            <person name="Walker B."/>
            <person name="Young S.K."/>
            <person name="Zeng Q."/>
            <person name="Gargeya S."/>
            <person name="Fitzgerald M."/>
            <person name="Haas B."/>
            <person name="Abouelleil A."/>
            <person name="Alvarado L."/>
            <person name="Arachchi H.M."/>
            <person name="Berlin A.M."/>
            <person name="Chapman S.B."/>
            <person name="Dewar J."/>
            <person name="Goldberg J."/>
            <person name="Griggs A."/>
            <person name="Gujja S."/>
            <person name="Hansen M."/>
            <person name="Howarth C."/>
            <person name="Imamovic A."/>
            <person name="Larimer J."/>
            <person name="McCowan C."/>
            <person name="Murphy C."/>
            <person name="Neiman D."/>
            <person name="Pearson M."/>
            <person name="Priest M."/>
            <person name="Roberts A."/>
            <person name="Saif S."/>
            <person name="Shea T."/>
            <person name="Sisk P."/>
            <person name="Sykes S."/>
            <person name="Wortman J."/>
            <person name="Nusbaum C."/>
            <person name="Birren B."/>
        </authorList>
    </citation>
    <scope>NUCLEOTIDE SEQUENCE [LARGE SCALE GENOMIC DNA]</scope>
    <source>
        <strain evidence="12 13">209318</strain>
    </source>
</reference>
<evidence type="ECO:0000259" key="11">
    <source>
        <dbReference type="PROSITE" id="PS50109"/>
    </source>
</evidence>
<evidence type="ECO:0000256" key="6">
    <source>
        <dbReference type="ARBA" id="ARBA00022777"/>
    </source>
</evidence>
<feature type="transmembrane region" description="Helical" evidence="10">
    <location>
        <begin position="267"/>
        <end position="284"/>
    </location>
</feature>
<evidence type="ECO:0000256" key="4">
    <source>
        <dbReference type="ARBA" id="ARBA00022553"/>
    </source>
</evidence>
<dbReference type="Gene3D" id="1.10.287.130">
    <property type="match status" value="1"/>
</dbReference>
<feature type="transmembrane region" description="Helical" evidence="10">
    <location>
        <begin position="79"/>
        <end position="99"/>
    </location>
</feature>
<dbReference type="AlphaFoldDB" id="N9WDY1"/>
<protein>
    <recommendedName>
        <fullName evidence="8">Circadian input-output histidine kinase CikA</fullName>
        <ecNumber evidence="3">2.7.13.3</ecNumber>
    </recommendedName>
</protein>
<evidence type="ECO:0000256" key="1">
    <source>
        <dbReference type="ARBA" id="ARBA00000085"/>
    </source>
</evidence>
<dbReference type="SMART" id="SM00388">
    <property type="entry name" value="HisKA"/>
    <property type="match status" value="1"/>
</dbReference>
<feature type="transmembrane region" description="Helical" evidence="10">
    <location>
        <begin position="152"/>
        <end position="173"/>
    </location>
</feature>
<dbReference type="EC" id="2.7.13.3" evidence="3"/>
<keyword evidence="13" id="KW-1185">Reference proteome</keyword>
<dbReference type="InterPro" id="IPR003594">
    <property type="entry name" value="HATPase_dom"/>
</dbReference>
<evidence type="ECO:0000256" key="3">
    <source>
        <dbReference type="ARBA" id="ARBA00012438"/>
    </source>
</evidence>
<dbReference type="eggNOG" id="COG2205">
    <property type="taxonomic scope" value="Bacteria"/>
</dbReference>
<dbReference type="Gene3D" id="3.30.565.10">
    <property type="entry name" value="Histidine kinase-like ATPase, C-terminal domain"/>
    <property type="match status" value="1"/>
</dbReference>
<comment type="caution">
    <text evidence="12">The sequence shown here is derived from an EMBL/GenBank/DDBJ whole genome shotgun (WGS) entry which is preliminary data.</text>
</comment>
<proteinExistence type="inferred from homology"/>
<dbReference type="EMBL" id="AGYT01000009">
    <property type="protein sequence ID" value="ENZ01236.1"/>
    <property type="molecule type" value="Genomic_DNA"/>
</dbReference>
<dbReference type="InterPro" id="IPR003661">
    <property type="entry name" value="HisK_dim/P_dom"/>
</dbReference>
<feature type="coiled-coil region" evidence="9">
    <location>
        <begin position="281"/>
        <end position="319"/>
    </location>
</feature>
<dbReference type="InterPro" id="IPR004358">
    <property type="entry name" value="Sig_transdc_His_kin-like_C"/>
</dbReference>
<dbReference type="GO" id="GO:0005886">
    <property type="term" value="C:plasma membrane"/>
    <property type="evidence" value="ECO:0007669"/>
    <property type="project" value="TreeGrafter"/>
</dbReference>
<feature type="transmembrane region" description="Helical" evidence="10">
    <location>
        <begin position="55"/>
        <end position="73"/>
    </location>
</feature>
<feature type="domain" description="Histidine kinase" evidence="11">
    <location>
        <begin position="436"/>
        <end position="657"/>
    </location>
</feature>
<dbReference type="SUPFAM" id="SSF47384">
    <property type="entry name" value="Homodimeric domain of signal transducing histidine kinase"/>
    <property type="match status" value="1"/>
</dbReference>
<dbReference type="InterPro" id="IPR005467">
    <property type="entry name" value="His_kinase_dom"/>
</dbReference>
<dbReference type="FunFam" id="3.30.565.10:FF:000010">
    <property type="entry name" value="Sensor histidine kinase RcsC"/>
    <property type="match status" value="1"/>
</dbReference>
<evidence type="ECO:0000256" key="9">
    <source>
        <dbReference type="SAM" id="Coils"/>
    </source>
</evidence>
<dbReference type="PANTHER" id="PTHR43047:SF72">
    <property type="entry name" value="OSMOSENSING HISTIDINE PROTEIN KINASE SLN1"/>
    <property type="match status" value="1"/>
</dbReference>
<keyword evidence="5" id="KW-0808">Transferase</keyword>
<evidence type="ECO:0000313" key="12">
    <source>
        <dbReference type="EMBL" id="ENZ01236.1"/>
    </source>
</evidence>
<evidence type="ECO:0000256" key="10">
    <source>
        <dbReference type="SAM" id="Phobius"/>
    </source>
</evidence>
<dbReference type="HOGENOM" id="CLU_367126_0_0_9"/>
<feature type="coiled-coil region" evidence="9">
    <location>
        <begin position="402"/>
        <end position="436"/>
    </location>
</feature>
<dbReference type="Pfam" id="PF00512">
    <property type="entry name" value="HisKA"/>
    <property type="match status" value="1"/>
</dbReference>
<dbReference type="InterPro" id="IPR036890">
    <property type="entry name" value="HATPase_C_sf"/>
</dbReference>
<dbReference type="PANTHER" id="PTHR43047">
    <property type="entry name" value="TWO-COMPONENT HISTIDINE PROTEIN KINASE"/>
    <property type="match status" value="1"/>
</dbReference>
<feature type="transmembrane region" description="Helical" evidence="10">
    <location>
        <begin position="120"/>
        <end position="140"/>
    </location>
</feature>
<keyword evidence="10" id="KW-0472">Membrane</keyword>
<keyword evidence="7" id="KW-0902">Two-component regulatory system</keyword>
<dbReference type="InterPro" id="IPR036097">
    <property type="entry name" value="HisK_dim/P_sf"/>
</dbReference>
<dbReference type="PATRIC" id="fig|999411.4.peg.1910"/>
<keyword evidence="10" id="KW-1133">Transmembrane helix</keyword>
<dbReference type="Pfam" id="PF02518">
    <property type="entry name" value="HATPase_c"/>
    <property type="match status" value="1"/>
</dbReference>
<organism evidence="12 13">
    <name type="scientific">Clostridium thermobutyricum</name>
    <dbReference type="NCBI Taxonomy" id="29372"/>
    <lineage>
        <taxon>Bacteria</taxon>
        <taxon>Bacillati</taxon>
        <taxon>Bacillota</taxon>
        <taxon>Clostridia</taxon>
        <taxon>Eubacteriales</taxon>
        <taxon>Clostridiaceae</taxon>
        <taxon>Clostridium</taxon>
    </lineage>
</organism>
<dbReference type="GO" id="GO:0009927">
    <property type="term" value="F:histidine phosphotransfer kinase activity"/>
    <property type="evidence" value="ECO:0007669"/>
    <property type="project" value="TreeGrafter"/>
</dbReference>
<sequence length="759" mass="89341">MNNNKKLFLFLVLFIVSNFMPFYIYINNIPIYIVWMSNAILTMYLLTIKSKKYMIWGILLSFIIENIHYYMWFSNKNDLNFIVCEIIINCLNILSAYVISILINKKGKLLDSNLNEIINITFLKVFPIMITLGIFIQYVYVYFYNGKLEFEFYNFVLSDFLGYVFSFSVYYIIIKLDKIKFTTNFYIFVVIIFLFNLKEVYYRNVFDMNRSHLEYVSLFILVLACILLKPEEFIILIVEDFIISFFMVNLFLGRLNGYLKEHLVSDLQLFYVVVLTTCFFLAILKNTNKDLIKEISIKNERLKDEAKENREMLQKVDILIDSIKNTAFIADENGEIIYSNNSFHKLIKEKNINSISCFKEILEELEKRKIKNIRKEIMIDDIYVMQEIFMTRYMDKLFISGIGTDITRIKEVQEKLENAKENAEEANRAKTSLLARVSHELKTPMNTISGINYLLAETMLTKKQREYTKKIDRASNLLLKMIDDILYVSKEKETKLKTEKRVISLKKVIDTVILIKEDEIEKKCLDFIKEIDKDIPKKVLCDEFRLEQIFINLIGNSIKFTEKGYIKFTIKVIKRERNLCKVKFIVEDTGIGISKEKIEKIFEPFTQGDESITRKYGGTGLGLTICKNIVEELGGEIFVESKEGQGSKFNVILTLEEIFIKTSNEKILIKKSNKMLIPKKLNENLLERDIDLQEIKLYLDKLKIAIKNDVGEAIDIFDYVYRKLEKTKFEDDIVQIKKLIDEFDLEKATEEVKNLESKL</sequence>
<feature type="transmembrane region" description="Helical" evidence="10">
    <location>
        <begin position="185"/>
        <end position="206"/>
    </location>
</feature>
<dbReference type="RefSeq" id="WP_002598438.1">
    <property type="nucleotide sequence ID" value="NZ_KB850956.1"/>
</dbReference>
<keyword evidence="6" id="KW-0418">Kinase</keyword>
<evidence type="ECO:0000256" key="7">
    <source>
        <dbReference type="ARBA" id="ARBA00023012"/>
    </source>
</evidence>
<dbReference type="SUPFAM" id="SSF55874">
    <property type="entry name" value="ATPase domain of HSP90 chaperone/DNA topoisomerase II/histidine kinase"/>
    <property type="match status" value="1"/>
</dbReference>
<keyword evidence="4" id="KW-0597">Phosphoprotein</keyword>
<dbReference type="GO" id="GO:0000155">
    <property type="term" value="F:phosphorelay sensor kinase activity"/>
    <property type="evidence" value="ECO:0007669"/>
    <property type="project" value="InterPro"/>
</dbReference>
<dbReference type="PRINTS" id="PR00344">
    <property type="entry name" value="BCTRLSENSOR"/>
</dbReference>
<comment type="similarity">
    <text evidence="2">In the N-terminal section; belongs to the phytochrome family.</text>
</comment>
<feature type="transmembrane region" description="Helical" evidence="10">
    <location>
        <begin position="233"/>
        <end position="255"/>
    </location>
</feature>
<accession>N9WDY1</accession>
<gene>
    <name evidence="12" type="ORF">HMPREF1092_01944</name>
</gene>